<organism evidence="2 3">
    <name type="scientific">Candidatus Nitrosopumilus koreensis AR1</name>
    <dbReference type="NCBI Taxonomy" id="1229908"/>
    <lineage>
        <taxon>Archaea</taxon>
        <taxon>Nitrososphaerota</taxon>
        <taxon>Nitrososphaeria</taxon>
        <taxon>Nitrosopumilales</taxon>
        <taxon>Nitrosopumilaceae</taxon>
        <taxon>Nitrosopumilus</taxon>
    </lineage>
</organism>
<dbReference type="KEGG" id="nkr:NKOR_06005"/>
<keyword evidence="3" id="KW-1185">Reference proteome</keyword>
<gene>
    <name evidence="2" type="ORF">NKOR_06005</name>
</gene>
<dbReference type="SUPFAM" id="SSF46785">
    <property type="entry name" value="Winged helix' DNA-binding domain"/>
    <property type="match status" value="1"/>
</dbReference>
<sequence>MLDFEDTSAEFLELASEVRLKILFDLLQKPSRLTTLSKKYDVSPQEIHRNFERMVNSNLIVKQENNFYALTTFGQAICTQIHSFSYLSENKKYFKSHNFGNLPSKFLRRIGDLSNSQEIVGVSRVLETWKKIYKTADDYIFNILSETPLELMDLMIKRVKRGTKYRHIISEDASIPKGRKKLLEKSGFYALLESEKIERRMLKSVQISIILNENSAGLMFPDSSGRPDLRSMFFSEDESFREWCMDYFKYCWNVSDPFKEFKLKE</sequence>
<dbReference type="PROSITE" id="PS50181">
    <property type="entry name" value="FBOX"/>
    <property type="match status" value="1"/>
</dbReference>
<dbReference type="EMBL" id="CP003842">
    <property type="protein sequence ID" value="AFS81084.1"/>
    <property type="molecule type" value="Genomic_DNA"/>
</dbReference>
<evidence type="ECO:0000313" key="3">
    <source>
        <dbReference type="Proteomes" id="UP000006101"/>
    </source>
</evidence>
<name>K0B6H5_9ARCH</name>
<evidence type="ECO:0000313" key="2">
    <source>
        <dbReference type="EMBL" id="AFS81084.1"/>
    </source>
</evidence>
<reference evidence="2 3" key="1">
    <citation type="journal article" date="2012" name="J. Bacteriol.">
        <title>Draft Genome Sequence of an Ammonia-Oxidizing Archaeon, "Candidatus Nitrosopumilus koreensis" AR1, from Marine Sediment.</title>
        <authorList>
            <person name="Park S.J."/>
            <person name="Kim J.G."/>
            <person name="Jung M.Y."/>
            <person name="Kim S.J."/>
            <person name="Cha I.T."/>
            <person name="Kwon K."/>
            <person name="Lee J.H."/>
            <person name="Rhee S.K."/>
        </authorList>
    </citation>
    <scope>NUCLEOTIDE SEQUENCE [LARGE SCALE GENOMIC DNA]</scope>
    <source>
        <strain evidence="2 3">AR1</strain>
    </source>
</reference>
<dbReference type="InterPro" id="IPR013561">
    <property type="entry name" value="FilR1_middle_dom"/>
</dbReference>
<proteinExistence type="predicted"/>
<dbReference type="HOGENOM" id="CLU_062767_3_0_2"/>
<dbReference type="Gene3D" id="1.10.10.10">
    <property type="entry name" value="Winged helix-like DNA-binding domain superfamily/Winged helix DNA-binding domain"/>
    <property type="match status" value="1"/>
</dbReference>
<protein>
    <submittedName>
        <fullName evidence="2">Transcriptional regulator protein-like protein</fullName>
    </submittedName>
</protein>
<feature type="domain" description="F-box" evidence="1">
    <location>
        <begin position="96"/>
        <end position="144"/>
    </location>
</feature>
<dbReference type="InterPro" id="IPR001810">
    <property type="entry name" value="F-box_dom"/>
</dbReference>
<dbReference type="Pfam" id="PF08350">
    <property type="entry name" value="FilR1_middle"/>
    <property type="match status" value="1"/>
</dbReference>
<dbReference type="InterPro" id="IPR011991">
    <property type="entry name" value="ArsR-like_HTH"/>
</dbReference>
<dbReference type="PATRIC" id="fig|1229908.8.peg.1309"/>
<dbReference type="STRING" id="1229908.NKOR_06005"/>
<dbReference type="RefSeq" id="WP_014963468.1">
    <property type="nucleotide sequence ID" value="NC_018655.1"/>
</dbReference>
<evidence type="ECO:0000259" key="1">
    <source>
        <dbReference type="PROSITE" id="PS50181"/>
    </source>
</evidence>
<dbReference type="Proteomes" id="UP000006101">
    <property type="component" value="Chromosome"/>
</dbReference>
<dbReference type="InterPro" id="IPR036390">
    <property type="entry name" value="WH_DNA-bd_sf"/>
</dbReference>
<dbReference type="AlphaFoldDB" id="K0B6H5"/>
<dbReference type="CDD" id="cd00090">
    <property type="entry name" value="HTH_ARSR"/>
    <property type="match status" value="1"/>
</dbReference>
<dbReference type="GeneID" id="13725236"/>
<accession>K0B6H5</accession>
<dbReference type="InterPro" id="IPR036388">
    <property type="entry name" value="WH-like_DNA-bd_sf"/>
</dbReference>